<sequence>MWTRRRIFPTRAVPATPHTAAISTPLYDEQRNDKALVEALTLEDSAFNFVASLGYTLVPALGAEEAAALLSWALPPEWAGDGNGSDELRASRLTATLRNAAVLAACTQVEYFFLGTDNGHVFLMPLLPPHLLEALVVECGETTLPTLARLWERETVLTQAAARGDALAERAIVEGGRAPLNCVGRRLLHRHTREEPVTVMDHLGILFASAASSVDTSVAVSSFHPVPVGITCLPHPSAVRSIKLWEGSAFTAPSSRSSAGEERDMSLQDALQRWHDAVRAAEPTAVYVFTGDVAGLVRLWRVDVVTRSYTLQHVLVCSSNMTGMLSPLSPFAREDNSKKVPSQDADRPVHCLEVDDLAGQVFAGTEGGVHVWAINALPWRGPESGSADALAAYHPLCWDEEHQAPLPCALSSHEASLRHDSNALSKPPTVFSTNSEKIVEYRASRLTNHHVWVLPASIVQSEMARVMERGSSSAGQVSKWKPKHGHMVTGGAAVGVVCDTVKLSTAATAGGGATVGGRFTDTVVRVCFEGGELRNDLRVPLSCVVPVVYPLAFLRTPGTACFALRILAGHRRLVTSGADGRVCVWTWRSDKDVSTAATETYVPQLVTNTQQGHRGLGRHVCVLRSPDVFVTCSYDNGIVKEWHVYDEPEALLRCTRRFTLTPYSSERSGLQQQQQLVDTFKSMLQPSTANIEVAGSNGDEASADDSENSDVVGGISCAAAYPAFGALFLVGAFESVIQTYSLTEVAGCEPPRNFVYNGHKTVRLPASMAEDVYHELSAE</sequence>
<evidence type="ECO:0000313" key="1">
    <source>
        <dbReference type="EMBL" id="GET86992.1"/>
    </source>
</evidence>
<accession>A0A640KC63</accession>
<proteinExistence type="predicted"/>
<dbReference type="Proteomes" id="UP000419144">
    <property type="component" value="Unassembled WGS sequence"/>
</dbReference>
<dbReference type="AlphaFoldDB" id="A0A640KC63"/>
<name>A0A640KC63_LEITA</name>
<reference evidence="1" key="1">
    <citation type="submission" date="2019-11" db="EMBL/GenBank/DDBJ databases">
        <title>Leishmania tarentolae CDS.</title>
        <authorList>
            <person name="Goto Y."/>
            <person name="Yamagishi J."/>
        </authorList>
    </citation>
    <scope>NUCLEOTIDE SEQUENCE [LARGE SCALE GENOMIC DNA]</scope>
    <source>
        <strain evidence="1">Parrot Tar II</strain>
    </source>
</reference>
<comment type="caution">
    <text evidence="1">The sequence shown here is derived from an EMBL/GenBank/DDBJ whole genome shotgun (WGS) entry which is preliminary data.</text>
</comment>
<organism evidence="1 2">
    <name type="scientific">Leishmania tarentolae</name>
    <name type="common">Sauroleishmania tarentolae</name>
    <dbReference type="NCBI Taxonomy" id="5689"/>
    <lineage>
        <taxon>Eukaryota</taxon>
        <taxon>Discoba</taxon>
        <taxon>Euglenozoa</taxon>
        <taxon>Kinetoplastea</taxon>
        <taxon>Metakinetoplastina</taxon>
        <taxon>Trypanosomatida</taxon>
        <taxon>Trypanosomatidae</taxon>
        <taxon>Leishmaniinae</taxon>
        <taxon>Leishmania</taxon>
        <taxon>lizard Leishmania</taxon>
    </lineage>
</organism>
<dbReference type="InterPro" id="IPR036322">
    <property type="entry name" value="WD40_repeat_dom_sf"/>
</dbReference>
<dbReference type="EMBL" id="BLBS01000017">
    <property type="protein sequence ID" value="GET86992.1"/>
    <property type="molecule type" value="Genomic_DNA"/>
</dbReference>
<dbReference type="Gene3D" id="2.130.10.10">
    <property type="entry name" value="YVTN repeat-like/Quinoprotein amine dehydrogenase"/>
    <property type="match status" value="1"/>
</dbReference>
<dbReference type="SUPFAM" id="SSF50978">
    <property type="entry name" value="WD40 repeat-like"/>
    <property type="match status" value="1"/>
</dbReference>
<keyword evidence="2" id="KW-1185">Reference proteome</keyword>
<protein>
    <submittedName>
        <fullName evidence="1">Uncharacterized protein</fullName>
    </submittedName>
</protein>
<dbReference type="InterPro" id="IPR015943">
    <property type="entry name" value="WD40/YVTN_repeat-like_dom_sf"/>
</dbReference>
<dbReference type="VEuPathDB" id="TriTrypDB:LtaPh_1312800"/>
<dbReference type="OrthoDB" id="10261640at2759"/>
<evidence type="ECO:0000313" key="2">
    <source>
        <dbReference type="Proteomes" id="UP000419144"/>
    </source>
</evidence>
<gene>
    <name evidence="1" type="ORF">LtaPh_1312800</name>
</gene>